<accession>A0A938WL13</accession>
<evidence type="ECO:0000313" key="2">
    <source>
        <dbReference type="EMBL" id="MBM6660168.1"/>
    </source>
</evidence>
<dbReference type="Pfam" id="PF03235">
    <property type="entry name" value="GmrSD_N"/>
    <property type="match status" value="1"/>
</dbReference>
<comment type="caution">
    <text evidence="2">The sequence shown here is derived from an EMBL/GenBank/DDBJ whole genome shotgun (WGS) entry which is preliminary data.</text>
</comment>
<dbReference type="EMBL" id="JACJJL010000001">
    <property type="protein sequence ID" value="MBM6660168.1"/>
    <property type="molecule type" value="Genomic_DNA"/>
</dbReference>
<keyword evidence="3" id="KW-1185">Reference proteome</keyword>
<dbReference type="RefSeq" id="WP_205106683.1">
    <property type="nucleotide sequence ID" value="NZ_JACJJL010000001.1"/>
</dbReference>
<gene>
    <name evidence="2" type="ORF">H6B30_00105</name>
</gene>
<evidence type="ECO:0000259" key="1">
    <source>
        <dbReference type="Pfam" id="PF03235"/>
    </source>
</evidence>
<dbReference type="AlphaFoldDB" id="A0A938WL13"/>
<protein>
    <submittedName>
        <fullName evidence="2">DUF262 domain-containing protein</fullName>
    </submittedName>
</protein>
<sequence>MTNEATSFWKFIGNYQIEIPIIQRDYAQGRLGKEYLRNNFLGNLKQALDYQLPESALKLDFVYGSEDEGKLSPLDGQQRLTTLWLLHWYVALRAGKLEEASVRLRNFTYETRISSREFCRNLCIPQNFEEYEGNIGIVDFITSRTWFYSSWKQDPTIQSMLRMIGGTKINDKQGNDIIDGLEELFDANKESFESYWTALTSENAPIVFYYLNLKDFKLTDDLYIKMNARGKQLTSFENFKADFIGYIEDKAKEDDTWGRFLNTEKGIPIKLDTEWTDVFWKNRDSNGDIDRIYFAFLNRYFLNCAIIYNDAKDTSKEWKLYGTVSDDSSLRYDNGFSIYSSILSKPEVLENLSSLFERLAEVKEEISEYMPQWFCKFDFIPRYTEGSISTLTQTQRVVFFGICRYLESCTAFNERRFGRWMRVVCNLSENTTINRVDAMVARLKLIDELSKHAEDIYEYLTSEDFEIQSKASPEQLAEEIAKAKQILHPQPARLPERPMDWDDEKDWNWESAIIEAESTAFFKGAIRFLFKDAYSGDDWTCFTPKFANSKLIFSSDGLTLEYKREAKANRILLSYCDQWWEQIQSYTYHDKYIFGCSAQLWKGNILTRKGATDNSLLYANAIHHLLSGDSINTMLQLKDPDDYRNIAFDKLVNTNIIEWTQSRVKSDRYYIRWTHDGFCLYPSSEGVILTLGNRDALLSKLLDENKIALLHGAMLDTKPYKMFLGWNIRFQYEKEGALYLFQWQHWNWIDMYEENKRLCEDERLKTHDLTIDGSKIKDENDLIDKMNQCIDRYRDAKKHIDQQN</sequence>
<reference evidence="2 3" key="1">
    <citation type="journal article" date="2021" name="Sci. Rep.">
        <title>The distribution of antibiotic resistance genes in chicken gut microbiota commensals.</title>
        <authorList>
            <person name="Juricova H."/>
            <person name="Matiasovicova J."/>
            <person name="Kubasova T."/>
            <person name="Cejkova D."/>
            <person name="Rychlik I."/>
        </authorList>
    </citation>
    <scope>NUCLEOTIDE SEQUENCE [LARGE SCALE GENOMIC DNA]</scope>
    <source>
        <strain evidence="2 3">An819</strain>
    </source>
</reference>
<organism evidence="2 3">
    <name type="scientific">Marseilla massiliensis</name>
    <dbReference type="NCBI Taxonomy" id="1841864"/>
    <lineage>
        <taxon>Bacteria</taxon>
        <taxon>Pseudomonadati</taxon>
        <taxon>Bacteroidota</taxon>
        <taxon>Bacteroidia</taxon>
        <taxon>Bacteroidales</taxon>
        <taxon>Prevotellaceae</taxon>
        <taxon>Marseilla</taxon>
    </lineage>
</organism>
<evidence type="ECO:0000313" key="3">
    <source>
        <dbReference type="Proteomes" id="UP000764045"/>
    </source>
</evidence>
<name>A0A938WL13_9BACT</name>
<feature type="domain" description="GmrSD restriction endonucleases N-terminal" evidence="1">
    <location>
        <begin position="11"/>
        <end position="243"/>
    </location>
</feature>
<proteinExistence type="predicted"/>
<dbReference type="InterPro" id="IPR004919">
    <property type="entry name" value="GmrSD_N"/>
</dbReference>
<dbReference type="Proteomes" id="UP000764045">
    <property type="component" value="Unassembled WGS sequence"/>
</dbReference>